<organism evidence="3 4">
    <name type="scientific">Citricoccus muralis</name>
    <dbReference type="NCBI Taxonomy" id="169134"/>
    <lineage>
        <taxon>Bacteria</taxon>
        <taxon>Bacillati</taxon>
        <taxon>Actinomycetota</taxon>
        <taxon>Actinomycetes</taxon>
        <taxon>Micrococcales</taxon>
        <taxon>Micrococcaceae</taxon>
        <taxon>Citricoccus</taxon>
    </lineage>
</organism>
<sequence>MGQPSKKKGFTASIKAPLIFSAVLGLVGGAIATFATTGGTDKPLRIDIGLIAFGVFFMVSLVVVAMLQLASKDNPNHLSEGSGINRSSAELHRAAIAKQRQKLREEREAEQRRAQGDSEPTYGQRRPHDQDGAAQ</sequence>
<feature type="region of interest" description="Disordered" evidence="1">
    <location>
        <begin position="74"/>
        <end position="135"/>
    </location>
</feature>
<feature type="compositionally biased region" description="Basic and acidic residues" evidence="1">
    <location>
        <begin position="102"/>
        <end position="116"/>
    </location>
</feature>
<protein>
    <submittedName>
        <fullName evidence="3">Uncharacterized protein</fullName>
    </submittedName>
</protein>
<proteinExistence type="predicted"/>
<accession>A0ABY8H5J6</accession>
<feature type="transmembrane region" description="Helical" evidence="2">
    <location>
        <begin position="48"/>
        <end position="70"/>
    </location>
</feature>
<gene>
    <name evidence="3" type="ORF">P8192_13635</name>
</gene>
<evidence type="ECO:0000313" key="4">
    <source>
        <dbReference type="Proteomes" id="UP001219037"/>
    </source>
</evidence>
<keyword evidence="4" id="KW-1185">Reference proteome</keyword>
<feature type="compositionally biased region" description="Polar residues" evidence="1">
    <location>
        <begin position="74"/>
        <end position="88"/>
    </location>
</feature>
<dbReference type="Proteomes" id="UP001219037">
    <property type="component" value="Chromosome"/>
</dbReference>
<keyword evidence="2" id="KW-0472">Membrane</keyword>
<dbReference type="RefSeq" id="WP_270106982.1">
    <property type="nucleotide sequence ID" value="NZ_CP121252.1"/>
</dbReference>
<name>A0ABY8H5J6_9MICC</name>
<evidence type="ECO:0000256" key="1">
    <source>
        <dbReference type="SAM" id="MobiDB-lite"/>
    </source>
</evidence>
<feature type="transmembrane region" description="Helical" evidence="2">
    <location>
        <begin position="12"/>
        <end position="36"/>
    </location>
</feature>
<reference evidence="3 4" key="1">
    <citation type="submission" date="2023-04" db="EMBL/GenBank/DDBJ databases">
        <title>Funneling lignin-derived compounds into biodiesel using alkali-halophilic Citricoccus sp. P2.</title>
        <authorList>
            <person name="Luo C.-B."/>
        </authorList>
    </citation>
    <scope>NUCLEOTIDE SEQUENCE [LARGE SCALE GENOMIC DNA]</scope>
    <source>
        <strain evidence="3 4">P2</strain>
    </source>
</reference>
<keyword evidence="2" id="KW-1133">Transmembrane helix</keyword>
<evidence type="ECO:0000313" key="3">
    <source>
        <dbReference type="EMBL" id="WFP16402.1"/>
    </source>
</evidence>
<dbReference type="EMBL" id="CP121252">
    <property type="protein sequence ID" value="WFP16402.1"/>
    <property type="molecule type" value="Genomic_DNA"/>
</dbReference>
<evidence type="ECO:0000256" key="2">
    <source>
        <dbReference type="SAM" id="Phobius"/>
    </source>
</evidence>
<feature type="compositionally biased region" description="Basic and acidic residues" evidence="1">
    <location>
        <begin position="126"/>
        <end position="135"/>
    </location>
</feature>
<keyword evidence="2" id="KW-0812">Transmembrane</keyword>